<dbReference type="Pfam" id="PF13585">
    <property type="entry name" value="CHU_C"/>
    <property type="match status" value="1"/>
</dbReference>
<keyword evidence="1" id="KW-0732">Signal</keyword>
<dbReference type="AlphaFoldDB" id="A0AAP2DI58"/>
<keyword evidence="3" id="KW-1185">Reference proteome</keyword>
<comment type="caution">
    <text evidence="2">The sequence shown here is derived from an EMBL/GenBank/DDBJ whole genome shotgun (WGS) entry which is preliminary data.</text>
</comment>
<dbReference type="Proteomes" id="UP001319200">
    <property type="component" value="Unassembled WGS sequence"/>
</dbReference>
<organism evidence="2 3">
    <name type="scientific">Chryseosolibacter histidini</name>
    <dbReference type="NCBI Taxonomy" id="2782349"/>
    <lineage>
        <taxon>Bacteria</taxon>
        <taxon>Pseudomonadati</taxon>
        <taxon>Bacteroidota</taxon>
        <taxon>Cytophagia</taxon>
        <taxon>Cytophagales</taxon>
        <taxon>Chryseotaleaceae</taxon>
        <taxon>Chryseosolibacter</taxon>
    </lineage>
</organism>
<dbReference type="Pfam" id="PF17963">
    <property type="entry name" value="Big_9"/>
    <property type="match status" value="3"/>
</dbReference>
<dbReference type="NCBIfam" id="NF012211">
    <property type="entry name" value="tand_rpt_95"/>
    <property type="match status" value="3"/>
</dbReference>
<protein>
    <submittedName>
        <fullName evidence="2">Tandem-95 repeat protein</fullName>
    </submittedName>
</protein>
<dbReference type="NCBIfam" id="TIGR04131">
    <property type="entry name" value="Bac_Flav_CTERM"/>
    <property type="match status" value="1"/>
</dbReference>
<sequence length="620" mass="67715">MRYWFLLFFTISCSVLATAQGPRDDNRRPDIKGQREIIINEDQSVTLQLTDLVVQDRDDWFYPWGFTLTVYPGKDYTLNVNTVIPTPNFAGTLSVPVTVNDGEQDSKKFDVKIDVRPVNDVPVITGQGSIATNEDQAFTIQASHLTIVDPDDNQFALELTAGANYTVSGNTITPALNFSGTLSIPVRVNDGEAYSPVYNLQLPVNAVNDAPVITGQQPLEGEVNQFFTLQFSHLQVTDPDNTYPTGFTLSILPSPTYTVSGNQVKPAANFLGVLQVQVRVSDGSASSEPYTLQIKINPGKNGPTITGQVALAVNEDQPITLQMSHVTVSDPDNTYPTGFTFRILEGTNYTASGMVVTPAADFNGSLAVNVVVNDGTSDSAPYALMISVRPVNDAPKISKIETEALGYAVGKGPMPISQVLEITDPDNDSLAQAEISFKPESYLPGIDELAFKTGERIRGTFDKQRGVLLLSGIAPLADYEKAIRTVTYNFVTTADVGFEGKVLLIAVSDGKAASEKAERQIRASDIVVDLDIPTAFTPNGDFANDTWSIKPLRHSEELSKAIVRVYNKRGYLLFETVGLEKEWDGRLNGEVLPADTYYYTIDFDLQYARKSFKGIVAILR</sequence>
<gene>
    <name evidence="2" type="ORF">KK083_08095</name>
</gene>
<dbReference type="InterPro" id="IPR026341">
    <property type="entry name" value="T9SS_type_B"/>
</dbReference>
<dbReference type="EMBL" id="JAHESF010000006">
    <property type="protein sequence ID" value="MBT1696828.1"/>
    <property type="molecule type" value="Genomic_DNA"/>
</dbReference>
<proteinExistence type="predicted"/>
<evidence type="ECO:0000256" key="1">
    <source>
        <dbReference type="SAM" id="SignalP"/>
    </source>
</evidence>
<accession>A0AAP2DI58</accession>
<reference evidence="2 3" key="1">
    <citation type="submission" date="2021-05" db="EMBL/GenBank/DDBJ databases">
        <title>A Polyphasic approach of four new species of the genus Ohtaekwangia: Ohtaekwangia histidinii sp. nov., Ohtaekwangia cretensis sp. nov., Ohtaekwangia indiensis sp. nov., Ohtaekwangia reichenbachii sp. nov. from diverse environment.</title>
        <authorList>
            <person name="Octaviana S."/>
        </authorList>
    </citation>
    <scope>NUCLEOTIDE SEQUENCE [LARGE SCALE GENOMIC DNA]</scope>
    <source>
        <strain evidence="2 3">PWU4</strain>
    </source>
</reference>
<evidence type="ECO:0000313" key="3">
    <source>
        <dbReference type="Proteomes" id="UP001319200"/>
    </source>
</evidence>
<evidence type="ECO:0000313" key="2">
    <source>
        <dbReference type="EMBL" id="MBT1696828.1"/>
    </source>
</evidence>
<feature type="signal peptide" evidence="1">
    <location>
        <begin position="1"/>
        <end position="19"/>
    </location>
</feature>
<feature type="chain" id="PRO_5042841310" evidence="1">
    <location>
        <begin position="20"/>
        <end position="620"/>
    </location>
</feature>
<dbReference type="RefSeq" id="WP_254162307.1">
    <property type="nucleotide sequence ID" value="NZ_JAHESF010000006.1"/>
</dbReference>
<name>A0AAP2DI58_9BACT</name>